<keyword evidence="1" id="KW-1133">Transmembrane helix</keyword>
<evidence type="ECO:0000256" key="1">
    <source>
        <dbReference type="SAM" id="Phobius"/>
    </source>
</evidence>
<keyword evidence="1" id="KW-0812">Transmembrane</keyword>
<feature type="transmembrane region" description="Helical" evidence="1">
    <location>
        <begin position="61"/>
        <end position="94"/>
    </location>
</feature>
<sequence>MFRTLICCPNCRNEISLEEARTTIPAVPLPEQSTTFKTASLVYTVCPKCRRDFRVTGERSAALGVLVAVFLSLVSGFFLDSWVPLAVVALLLLFQRKITQILIRAEHA</sequence>
<dbReference type="RefSeq" id="WP_412698879.1">
    <property type="nucleotide sequence ID" value="NZ_JAXGFO010000002.1"/>
</dbReference>
<accession>A0ABU7YLY8</accession>
<proteinExistence type="predicted"/>
<name>A0ABU7YLY8_9GAMM</name>
<comment type="caution">
    <text evidence="2">The sequence shown here is derived from an EMBL/GenBank/DDBJ whole genome shotgun (WGS) entry which is preliminary data.</text>
</comment>
<keyword evidence="3" id="KW-1185">Reference proteome</keyword>
<dbReference type="EMBL" id="JAXGFO010000002">
    <property type="protein sequence ID" value="MEG3156454.1"/>
    <property type="molecule type" value="Genomic_DNA"/>
</dbReference>
<evidence type="ECO:0000313" key="3">
    <source>
        <dbReference type="Proteomes" id="UP001334501"/>
    </source>
</evidence>
<evidence type="ECO:0000313" key="2">
    <source>
        <dbReference type="EMBL" id="MEG3156454.1"/>
    </source>
</evidence>
<organism evidence="2 3">
    <name type="scientific">Lysobacter zhanggongensis</name>
    <dbReference type="NCBI Taxonomy" id="1774951"/>
    <lineage>
        <taxon>Bacteria</taxon>
        <taxon>Pseudomonadati</taxon>
        <taxon>Pseudomonadota</taxon>
        <taxon>Gammaproteobacteria</taxon>
        <taxon>Lysobacterales</taxon>
        <taxon>Lysobacteraceae</taxon>
        <taxon>Lysobacter</taxon>
    </lineage>
</organism>
<protein>
    <submittedName>
        <fullName evidence="2">Uncharacterized protein</fullName>
    </submittedName>
</protein>
<reference evidence="2 3" key="1">
    <citation type="journal article" date="2017" name="Curr. Microbiol.">
        <title>Lysobacter zhanggongensis sp. nov. Isolated from a Pit Mud.</title>
        <authorList>
            <person name="Zhang X.F."/>
            <person name="Wang H.H."/>
            <person name="Sun X.Y."/>
            <person name="Pan C.M."/>
        </authorList>
    </citation>
    <scope>NUCLEOTIDE SEQUENCE [LARGE SCALE GENOMIC DNA]</scope>
    <source>
        <strain evidence="2 3">ZGLJ7-1</strain>
    </source>
</reference>
<dbReference type="Proteomes" id="UP001334501">
    <property type="component" value="Unassembled WGS sequence"/>
</dbReference>
<gene>
    <name evidence="2" type="ORF">SNE33_00805</name>
</gene>
<keyword evidence="1" id="KW-0472">Membrane</keyword>